<sequence length="433" mass="49340">MRHFVSLELSRVAELPLRPLLYAAAAAATAAGVYYYLNNHGDGERTTLDPADTTPTEDPVQMGSAESDLVEPDLMCDVDEGSVTQTDSTASQTDSTASQTDSSASQTDSSASQTDSTASQTDSTASQTDSTASQTDSTASEVSLSEAEEKYELESCARLENEKPELLSDVNALQDSVQELKKELSEARKRNDELEMECNKKSQELQLLQIQHNAIKTHLRKECEEERRAHSDLKSQYNQSMKTLTQTEVCLAEVEEKNVCERYSNDEIVDHMLELRGKIYHDHKREQMRLESEREILQSQYKEIFQQCDELLMDCRREREAHNILKSQYDHLQCWESEREILQSQYKEILQQCDELLMECVREREAHNILKSQYDNVIETLTHNEELLKYFQISLDEAEEIYWPAMEFSTQLESDLSPAVGGRALGDTQSVTR</sequence>
<organism evidence="3 4">
    <name type="scientific">Ictalurus punctatus</name>
    <name type="common">Channel catfish</name>
    <name type="synonym">Silurus punctatus</name>
    <dbReference type="NCBI Taxonomy" id="7998"/>
    <lineage>
        <taxon>Eukaryota</taxon>
        <taxon>Metazoa</taxon>
        <taxon>Chordata</taxon>
        <taxon>Craniata</taxon>
        <taxon>Vertebrata</taxon>
        <taxon>Euteleostomi</taxon>
        <taxon>Actinopterygii</taxon>
        <taxon>Neopterygii</taxon>
        <taxon>Teleostei</taxon>
        <taxon>Ostariophysi</taxon>
        <taxon>Siluriformes</taxon>
        <taxon>Ictaluridae</taxon>
        <taxon>Ictalurus</taxon>
    </lineage>
</organism>
<reference evidence="4" key="2">
    <citation type="submission" date="2025-08" db="UniProtKB">
        <authorList>
            <consortium name="RefSeq"/>
        </authorList>
    </citation>
    <scope>IDENTIFICATION</scope>
    <source>
        <tissue evidence="4">Blood</tissue>
    </source>
</reference>
<reference evidence="3" key="1">
    <citation type="journal article" date="2016" name="Nat. Commun.">
        <title>The channel catfish genome sequence provides insights into the evolution of scale formation in teleosts.</title>
        <authorList>
            <person name="Liu Z."/>
            <person name="Liu S."/>
            <person name="Yao J."/>
            <person name="Bao L."/>
            <person name="Zhang J."/>
            <person name="Li Y."/>
            <person name="Jiang C."/>
            <person name="Sun L."/>
            <person name="Wang R."/>
            <person name="Zhang Y."/>
            <person name="Zhou T."/>
            <person name="Zeng Q."/>
            <person name="Fu Q."/>
            <person name="Gao S."/>
            <person name="Li N."/>
            <person name="Koren S."/>
            <person name="Jiang Y."/>
            <person name="Zimin A."/>
            <person name="Xu P."/>
            <person name="Phillippy A.M."/>
            <person name="Geng X."/>
            <person name="Song L."/>
            <person name="Sun F."/>
            <person name="Li C."/>
            <person name="Wang X."/>
            <person name="Chen A."/>
            <person name="Jin Y."/>
            <person name="Yuan Z."/>
            <person name="Yang Y."/>
            <person name="Tan S."/>
            <person name="Peatman E."/>
            <person name="Lu J."/>
            <person name="Qin Z."/>
            <person name="Dunham R."/>
            <person name="Li Z."/>
            <person name="Sonstegard T."/>
            <person name="Feng J."/>
            <person name="Danzmann R.G."/>
            <person name="Schroeder S."/>
            <person name="Scheffler B."/>
            <person name="Duke M.V."/>
            <person name="Ballard L."/>
            <person name="Kucuktas H."/>
            <person name="Kaltenboeck L."/>
            <person name="Liu H."/>
            <person name="Armbruster J."/>
            <person name="Xie Y."/>
            <person name="Kirby M.L."/>
            <person name="Tian Y."/>
            <person name="Flanagan M.E."/>
            <person name="Mu W."/>
            <person name="Waldbieser G.C."/>
        </authorList>
    </citation>
    <scope>NUCLEOTIDE SEQUENCE [LARGE SCALE GENOMIC DNA]</scope>
    <source>
        <strain evidence="3">SDA103</strain>
    </source>
</reference>
<dbReference type="Gene3D" id="1.20.5.4090">
    <property type="match status" value="2"/>
</dbReference>
<feature type="coiled-coil region" evidence="1">
    <location>
        <begin position="332"/>
        <end position="359"/>
    </location>
</feature>
<proteinExistence type="predicted"/>
<dbReference type="AlphaFoldDB" id="A0A9F7TCV7"/>
<evidence type="ECO:0000313" key="4">
    <source>
        <dbReference type="RefSeq" id="XP_053530178.1"/>
    </source>
</evidence>
<dbReference type="KEGG" id="ipu:108255267"/>
<evidence type="ECO:0000313" key="3">
    <source>
        <dbReference type="Proteomes" id="UP000221080"/>
    </source>
</evidence>
<dbReference type="Proteomes" id="UP000221080">
    <property type="component" value="Chromosome 21"/>
</dbReference>
<accession>A0A9F7TCV7</accession>
<feature type="region of interest" description="Disordered" evidence="2">
    <location>
        <begin position="82"/>
        <end position="149"/>
    </location>
</feature>
<dbReference type="RefSeq" id="XP_053530178.1">
    <property type="nucleotide sequence ID" value="XM_053674203.1"/>
</dbReference>
<evidence type="ECO:0000256" key="1">
    <source>
        <dbReference type="SAM" id="Coils"/>
    </source>
</evidence>
<evidence type="ECO:0000256" key="2">
    <source>
        <dbReference type="SAM" id="MobiDB-lite"/>
    </source>
</evidence>
<protein>
    <submittedName>
        <fullName evidence="4">Uncharacterized protein</fullName>
    </submittedName>
</protein>
<keyword evidence="1" id="KW-0175">Coiled coil</keyword>
<feature type="coiled-coil region" evidence="1">
    <location>
        <begin position="156"/>
        <end position="236"/>
    </location>
</feature>
<feature type="region of interest" description="Disordered" evidence="2">
    <location>
        <begin position="45"/>
        <end position="69"/>
    </location>
</feature>
<dbReference type="GeneID" id="108255267"/>
<name>A0A9F7TCV7_ICTPU</name>
<dbReference type="GO" id="GO:0006355">
    <property type="term" value="P:regulation of DNA-templated transcription"/>
    <property type="evidence" value="ECO:0007669"/>
    <property type="project" value="InterPro"/>
</dbReference>
<keyword evidence="3" id="KW-1185">Reference proteome</keyword>
<gene>
    <name evidence="4" type="primary">LOC108255267</name>
</gene>
<feature type="compositionally biased region" description="Low complexity" evidence="2">
    <location>
        <begin position="84"/>
        <end position="140"/>
    </location>
</feature>